<organism evidence="4">
    <name type="scientific">Pyrodinium bahamense</name>
    <dbReference type="NCBI Taxonomy" id="73915"/>
    <lineage>
        <taxon>Eukaryota</taxon>
        <taxon>Sar</taxon>
        <taxon>Alveolata</taxon>
        <taxon>Dinophyceae</taxon>
        <taxon>Gonyaulacales</taxon>
        <taxon>Pyrocystaceae</taxon>
        <taxon>Pyrodinium</taxon>
    </lineage>
</organism>
<sequence length="336" mass="35967">MANDLHGRSVALGASMGLLAGLSLGVFFRVPAFEKCGVAISCLRWLRDCVVSARARPENSDARALPSISGSAVGQEDTAESPPRPVHYALRPSADPRIDQAKFVRYDPARSCKTGAIIIVIPGGNYDECDVNCGEGQPVAQWLAKSGITGVVLQYRCVSRGHYWPAQFEDWAECAHVVRASAAGWGCDPERVGIMGFSAGGHLASYAALRADLEVRPKLQVLVYPAIDTLSPHEEGAIDPWDADAGYPPPETSTHLLVDSGAPPTFLVGVALDEYTPIKENADVFKQALTKHGVPIEYVEGADVGHGCGLQDWWAVPCEEWLRCRGWASAEGATTG</sequence>
<evidence type="ECO:0000259" key="3">
    <source>
        <dbReference type="Pfam" id="PF07859"/>
    </source>
</evidence>
<evidence type="ECO:0000313" key="4">
    <source>
        <dbReference type="EMBL" id="CAD8384622.1"/>
    </source>
</evidence>
<evidence type="ECO:0000256" key="2">
    <source>
        <dbReference type="SAM" id="MobiDB-lite"/>
    </source>
</evidence>
<dbReference type="InterPro" id="IPR050300">
    <property type="entry name" value="GDXG_lipolytic_enzyme"/>
</dbReference>
<dbReference type="Pfam" id="PF07859">
    <property type="entry name" value="Abhydrolase_3"/>
    <property type="match status" value="1"/>
</dbReference>
<dbReference type="InterPro" id="IPR013094">
    <property type="entry name" value="AB_hydrolase_3"/>
</dbReference>
<keyword evidence="1" id="KW-0378">Hydrolase</keyword>
<protein>
    <recommendedName>
        <fullName evidence="3">Alpha/beta hydrolase fold-3 domain-containing protein</fullName>
    </recommendedName>
</protein>
<accession>A0A7S0B6X6</accession>
<dbReference type="Gene3D" id="3.40.50.1820">
    <property type="entry name" value="alpha/beta hydrolase"/>
    <property type="match status" value="1"/>
</dbReference>
<dbReference type="EMBL" id="HBEG01046570">
    <property type="protein sequence ID" value="CAD8384622.1"/>
    <property type="molecule type" value="Transcribed_RNA"/>
</dbReference>
<dbReference type="GO" id="GO:0016787">
    <property type="term" value="F:hydrolase activity"/>
    <property type="evidence" value="ECO:0007669"/>
    <property type="project" value="UniProtKB-KW"/>
</dbReference>
<evidence type="ECO:0000256" key="1">
    <source>
        <dbReference type="ARBA" id="ARBA00022801"/>
    </source>
</evidence>
<name>A0A7S0B6X6_9DINO</name>
<feature type="domain" description="Alpha/beta hydrolase fold-3" evidence="3">
    <location>
        <begin position="144"/>
        <end position="308"/>
    </location>
</feature>
<proteinExistence type="predicted"/>
<dbReference type="InterPro" id="IPR029058">
    <property type="entry name" value="AB_hydrolase_fold"/>
</dbReference>
<dbReference type="PANTHER" id="PTHR48081">
    <property type="entry name" value="AB HYDROLASE SUPERFAMILY PROTEIN C4A8.06C"/>
    <property type="match status" value="1"/>
</dbReference>
<dbReference type="AlphaFoldDB" id="A0A7S0B6X6"/>
<dbReference type="PANTHER" id="PTHR48081:SF6">
    <property type="entry name" value="PEPTIDASE S9 PROLYL OLIGOPEPTIDASE CATALYTIC DOMAIN-CONTAINING PROTEIN"/>
    <property type="match status" value="1"/>
</dbReference>
<dbReference type="SUPFAM" id="SSF53474">
    <property type="entry name" value="alpha/beta-Hydrolases"/>
    <property type="match status" value="1"/>
</dbReference>
<reference evidence="4" key="1">
    <citation type="submission" date="2021-01" db="EMBL/GenBank/DDBJ databases">
        <authorList>
            <person name="Corre E."/>
            <person name="Pelletier E."/>
            <person name="Niang G."/>
            <person name="Scheremetjew M."/>
            <person name="Finn R."/>
            <person name="Kale V."/>
            <person name="Holt S."/>
            <person name="Cochrane G."/>
            <person name="Meng A."/>
            <person name="Brown T."/>
            <person name="Cohen L."/>
        </authorList>
    </citation>
    <scope>NUCLEOTIDE SEQUENCE</scope>
    <source>
        <strain evidence="4">Pbaha01</strain>
    </source>
</reference>
<gene>
    <name evidence="4" type="ORF">PBAH0796_LOCUS28310</name>
</gene>
<feature type="region of interest" description="Disordered" evidence="2">
    <location>
        <begin position="62"/>
        <end position="85"/>
    </location>
</feature>